<keyword evidence="1" id="KW-0560">Oxidoreductase</keyword>
<gene>
    <name evidence="6" type="ORF">DM819_06870</name>
</gene>
<keyword evidence="2" id="KW-0520">NAD</keyword>
<dbReference type="PIRSF" id="PIRSF000103">
    <property type="entry name" value="HIBADH"/>
    <property type="match status" value="1"/>
</dbReference>
<reference evidence="6 7" key="1">
    <citation type="submission" date="2018-06" db="EMBL/GenBank/DDBJ databases">
        <title>Bacteria isolated from soil of Wuhan.</title>
        <authorList>
            <person name="Xiang W."/>
            <person name="Huang C."/>
        </authorList>
    </citation>
    <scope>NUCLEOTIDE SEQUENCE [LARGE SCALE GENOMIC DNA]</scope>
    <source>
        <strain evidence="7">xwS4</strain>
    </source>
</reference>
<evidence type="ECO:0000313" key="7">
    <source>
        <dbReference type="Proteomes" id="UP000704738"/>
    </source>
</evidence>
<protein>
    <submittedName>
        <fullName evidence="6">3-hydroxyisobutyrate dehydrogenase</fullName>
    </submittedName>
</protein>
<evidence type="ECO:0000313" key="6">
    <source>
        <dbReference type="EMBL" id="NWL45597.1"/>
    </source>
</evidence>
<dbReference type="Pfam" id="PF14833">
    <property type="entry name" value="NAD_binding_11"/>
    <property type="match status" value="1"/>
</dbReference>
<dbReference type="SUPFAM" id="SSF48179">
    <property type="entry name" value="6-phosphogluconate dehydrogenase C-terminal domain-like"/>
    <property type="match status" value="1"/>
</dbReference>
<feature type="domain" description="6-phosphogluconate dehydrogenase NADP-binding" evidence="4">
    <location>
        <begin position="3"/>
        <end position="162"/>
    </location>
</feature>
<dbReference type="Gene3D" id="1.10.1040.10">
    <property type="entry name" value="N-(1-d-carboxylethyl)-l-norvaline Dehydrogenase, domain 2"/>
    <property type="match status" value="1"/>
</dbReference>
<feature type="domain" description="3-hydroxyisobutyrate dehydrogenase-like NAD-binding" evidence="5">
    <location>
        <begin position="166"/>
        <end position="289"/>
    </location>
</feature>
<dbReference type="PANTHER" id="PTHR22981">
    <property type="entry name" value="3-HYDROXYISOBUTYRATE DEHYDROGENASE-RELATED"/>
    <property type="match status" value="1"/>
</dbReference>
<feature type="active site" evidence="3">
    <location>
        <position position="171"/>
    </location>
</feature>
<evidence type="ECO:0000259" key="5">
    <source>
        <dbReference type="Pfam" id="PF14833"/>
    </source>
</evidence>
<dbReference type="PANTHER" id="PTHR22981:SF7">
    <property type="entry name" value="3-HYDROXYISOBUTYRATE DEHYDROGENASE, MITOCHONDRIAL"/>
    <property type="match status" value="1"/>
</dbReference>
<dbReference type="AlphaFoldDB" id="A0ABD6NA72"/>
<dbReference type="EMBL" id="QJRE01000096">
    <property type="protein sequence ID" value="NWL45597.1"/>
    <property type="molecule type" value="Genomic_DNA"/>
</dbReference>
<accession>A0ABD6NA72</accession>
<proteinExistence type="predicted"/>
<dbReference type="Proteomes" id="UP000704738">
    <property type="component" value="Unassembled WGS sequence"/>
</dbReference>
<organism evidence="6 7">
    <name type="scientific">Pseudomonas hunanensis</name>
    <dbReference type="NCBI Taxonomy" id="1247546"/>
    <lineage>
        <taxon>Bacteria</taxon>
        <taxon>Pseudomonadati</taxon>
        <taxon>Pseudomonadota</taxon>
        <taxon>Gammaproteobacteria</taxon>
        <taxon>Pseudomonadales</taxon>
        <taxon>Pseudomonadaceae</taxon>
        <taxon>Pseudomonas</taxon>
    </lineage>
</organism>
<dbReference type="InterPro" id="IPR029154">
    <property type="entry name" value="HIBADH-like_NADP-bd"/>
</dbReference>
<evidence type="ECO:0000256" key="2">
    <source>
        <dbReference type="ARBA" id="ARBA00023027"/>
    </source>
</evidence>
<dbReference type="GO" id="GO:0016491">
    <property type="term" value="F:oxidoreductase activity"/>
    <property type="evidence" value="ECO:0007669"/>
    <property type="project" value="UniProtKB-KW"/>
</dbReference>
<dbReference type="Gene3D" id="3.40.50.720">
    <property type="entry name" value="NAD(P)-binding Rossmann-like Domain"/>
    <property type="match status" value="1"/>
</dbReference>
<sequence length="306" mass="31952">MKTIAWIGLGFMGNPMSKHMLNAGYAVKGVDIDPAACERAAQNGVQIFSTVAEACKGVDAVFTMLPTGTEVKEVLAGPDGVFASIDPNTVVIDCSTIGIENARSLHASAKKAGRIFAEAPVSGGTEGAIDATLTFMIGCEDPHVARVKELLSPMGEYVAHAGGPEAGQAAKVVNNLIMGVCVAVNCEATALAERLGLNLKEFFEIAIRSTADNWTFRVWNPGKDVVATAPASKGYQAGFKTWLLAKDLTLAMDAGREVGATIATAEAAHALLKKHIDNGWADMDATSLVLGLKEAAEKVVPQKAIA</sequence>
<dbReference type="InterPro" id="IPR015815">
    <property type="entry name" value="HIBADH-related"/>
</dbReference>
<dbReference type="InterPro" id="IPR008927">
    <property type="entry name" value="6-PGluconate_DH-like_C_sf"/>
</dbReference>
<evidence type="ECO:0000256" key="3">
    <source>
        <dbReference type="PIRSR" id="PIRSR000103-1"/>
    </source>
</evidence>
<dbReference type="InterPro" id="IPR036291">
    <property type="entry name" value="NAD(P)-bd_dom_sf"/>
</dbReference>
<dbReference type="InterPro" id="IPR013328">
    <property type="entry name" value="6PGD_dom2"/>
</dbReference>
<name>A0ABD6NA72_9PSED</name>
<evidence type="ECO:0000256" key="1">
    <source>
        <dbReference type="ARBA" id="ARBA00023002"/>
    </source>
</evidence>
<dbReference type="SUPFAM" id="SSF51735">
    <property type="entry name" value="NAD(P)-binding Rossmann-fold domains"/>
    <property type="match status" value="1"/>
</dbReference>
<dbReference type="RefSeq" id="WP_179052633.1">
    <property type="nucleotide sequence ID" value="NZ_QJRE01000096.1"/>
</dbReference>
<evidence type="ECO:0000259" key="4">
    <source>
        <dbReference type="Pfam" id="PF03446"/>
    </source>
</evidence>
<dbReference type="Pfam" id="PF03446">
    <property type="entry name" value="NAD_binding_2"/>
    <property type="match status" value="1"/>
</dbReference>
<comment type="caution">
    <text evidence="6">The sequence shown here is derived from an EMBL/GenBank/DDBJ whole genome shotgun (WGS) entry which is preliminary data.</text>
</comment>
<dbReference type="InterPro" id="IPR006115">
    <property type="entry name" value="6PGDH_NADP-bd"/>
</dbReference>